<dbReference type="RefSeq" id="WP_318651324.1">
    <property type="nucleotide sequence ID" value="NZ_CP137852.1"/>
</dbReference>
<protein>
    <submittedName>
        <fullName evidence="8">Chromate transporter</fullName>
    </submittedName>
</protein>
<feature type="transmembrane region" description="Helical" evidence="7">
    <location>
        <begin position="109"/>
        <end position="129"/>
    </location>
</feature>
<feature type="transmembrane region" description="Helical" evidence="7">
    <location>
        <begin position="81"/>
        <end position="103"/>
    </location>
</feature>
<evidence type="ECO:0000256" key="1">
    <source>
        <dbReference type="ARBA" id="ARBA00004651"/>
    </source>
</evidence>
<keyword evidence="9" id="KW-1185">Reference proteome</keyword>
<evidence type="ECO:0000313" key="9">
    <source>
        <dbReference type="Proteomes" id="UP001305521"/>
    </source>
</evidence>
<dbReference type="InterPro" id="IPR052518">
    <property type="entry name" value="CHR_Transporter"/>
</dbReference>
<sequence>MSGGLRAHPSNRALFLTYLQIGLTSFGGVNAWARHMLVEKRGWLTEQEYAETLGLGQVLPGPNALNTAIGVGTRFGGAMGALACALGLLAGPMALLAGIAALYDAYGQLPLVRATLTGIAAAAAGMVLGTAIKMGVKLRPTLPLLAVGLAALALALLRAPLPFVVLGLAPFGLLAAWWALRK</sequence>
<keyword evidence="5 7" id="KW-1133">Transmembrane helix</keyword>
<keyword evidence="3" id="KW-1003">Cell membrane</keyword>
<dbReference type="EMBL" id="CP137852">
    <property type="protein sequence ID" value="WPB87371.1"/>
    <property type="molecule type" value="Genomic_DNA"/>
</dbReference>
<evidence type="ECO:0000313" key="8">
    <source>
        <dbReference type="EMBL" id="WPB87371.1"/>
    </source>
</evidence>
<feature type="transmembrane region" description="Helical" evidence="7">
    <location>
        <begin position="12"/>
        <end position="33"/>
    </location>
</feature>
<evidence type="ECO:0000256" key="5">
    <source>
        <dbReference type="ARBA" id="ARBA00022989"/>
    </source>
</evidence>
<proteinExistence type="inferred from homology"/>
<evidence type="ECO:0000256" key="7">
    <source>
        <dbReference type="SAM" id="Phobius"/>
    </source>
</evidence>
<keyword evidence="4 7" id="KW-0812">Transmembrane</keyword>
<feature type="transmembrane region" description="Helical" evidence="7">
    <location>
        <begin position="141"/>
        <end position="157"/>
    </location>
</feature>
<evidence type="ECO:0000256" key="2">
    <source>
        <dbReference type="ARBA" id="ARBA00005262"/>
    </source>
</evidence>
<comment type="subcellular location">
    <subcellularLocation>
        <location evidence="1">Cell membrane</location>
        <topology evidence="1">Multi-pass membrane protein</topology>
    </subcellularLocation>
</comment>
<dbReference type="Proteomes" id="UP001305521">
    <property type="component" value="Chromosome"/>
</dbReference>
<feature type="transmembrane region" description="Helical" evidence="7">
    <location>
        <begin position="163"/>
        <end position="180"/>
    </location>
</feature>
<accession>A0ABZ0PPH9</accession>
<gene>
    <name evidence="8" type="ORF">R9Z33_10910</name>
</gene>
<keyword evidence="6 7" id="KW-0472">Membrane</keyword>
<organism evidence="8 9">
    <name type="scientific">Sediminicoccus rosea</name>
    <dbReference type="NCBI Taxonomy" id="1225128"/>
    <lineage>
        <taxon>Bacteria</taxon>
        <taxon>Pseudomonadati</taxon>
        <taxon>Pseudomonadota</taxon>
        <taxon>Alphaproteobacteria</taxon>
        <taxon>Acetobacterales</taxon>
        <taxon>Roseomonadaceae</taxon>
        <taxon>Sediminicoccus</taxon>
    </lineage>
</organism>
<evidence type="ECO:0000256" key="3">
    <source>
        <dbReference type="ARBA" id="ARBA00022475"/>
    </source>
</evidence>
<name>A0ABZ0PPH9_9PROT</name>
<evidence type="ECO:0000256" key="4">
    <source>
        <dbReference type="ARBA" id="ARBA00022692"/>
    </source>
</evidence>
<dbReference type="InterPro" id="IPR003370">
    <property type="entry name" value="Chromate_transpt"/>
</dbReference>
<dbReference type="PANTHER" id="PTHR43663">
    <property type="entry name" value="CHROMATE TRANSPORT PROTEIN-RELATED"/>
    <property type="match status" value="1"/>
</dbReference>
<evidence type="ECO:0000256" key="6">
    <source>
        <dbReference type="ARBA" id="ARBA00023136"/>
    </source>
</evidence>
<comment type="similarity">
    <text evidence="2">Belongs to the chromate ion transporter (CHR) (TC 2.A.51) family.</text>
</comment>
<dbReference type="Pfam" id="PF02417">
    <property type="entry name" value="Chromate_transp"/>
    <property type="match status" value="1"/>
</dbReference>
<dbReference type="PANTHER" id="PTHR43663:SF1">
    <property type="entry name" value="CHROMATE TRANSPORTER"/>
    <property type="match status" value="1"/>
</dbReference>
<reference evidence="8 9" key="1">
    <citation type="submission" date="2023-11" db="EMBL/GenBank/DDBJ databases">
        <title>Arctic aerobic anoxygenic photoheterotroph Sediminicoccus rosea KRV36 adapts its photosynthesis to long days of polar summer.</title>
        <authorList>
            <person name="Tomasch J."/>
            <person name="Kopejtka K."/>
            <person name="Bily T."/>
            <person name="Gardiner A.T."/>
            <person name="Gardian Z."/>
            <person name="Shivaramu S."/>
            <person name="Koblizek M."/>
            <person name="Engelhardt F."/>
            <person name="Kaftan D."/>
        </authorList>
    </citation>
    <scope>NUCLEOTIDE SEQUENCE [LARGE SCALE GENOMIC DNA]</scope>
    <source>
        <strain evidence="8 9">R-30</strain>
    </source>
</reference>